<evidence type="ECO:0000256" key="1">
    <source>
        <dbReference type="ARBA" id="ARBA00004651"/>
    </source>
</evidence>
<feature type="transmembrane region" description="Helical" evidence="6">
    <location>
        <begin position="181"/>
        <end position="200"/>
    </location>
</feature>
<evidence type="ECO:0000256" key="3">
    <source>
        <dbReference type="ARBA" id="ARBA00022692"/>
    </source>
</evidence>
<feature type="transmembrane region" description="Helical" evidence="6">
    <location>
        <begin position="138"/>
        <end position="160"/>
    </location>
</feature>
<dbReference type="Proteomes" id="UP000176609">
    <property type="component" value="Unassembled WGS sequence"/>
</dbReference>
<evidence type="ECO:0000256" key="4">
    <source>
        <dbReference type="ARBA" id="ARBA00022989"/>
    </source>
</evidence>
<accession>A0A1F6AQG1</accession>
<dbReference type="InterPro" id="IPR002797">
    <property type="entry name" value="Polysacc_synth"/>
</dbReference>
<feature type="transmembrane region" description="Helical" evidence="6">
    <location>
        <begin position="404"/>
        <end position="429"/>
    </location>
</feature>
<feature type="transmembrane region" description="Helical" evidence="6">
    <location>
        <begin position="379"/>
        <end position="398"/>
    </location>
</feature>
<dbReference type="InterPro" id="IPR050833">
    <property type="entry name" value="Poly_Biosynth_Transport"/>
</dbReference>
<evidence type="ECO:0000313" key="8">
    <source>
        <dbReference type="Proteomes" id="UP000176609"/>
    </source>
</evidence>
<protein>
    <recommendedName>
        <fullName evidence="9">Polysaccharide biosynthesis protein C-terminal domain-containing protein</fullName>
    </recommendedName>
</protein>
<evidence type="ECO:0000256" key="2">
    <source>
        <dbReference type="ARBA" id="ARBA00022475"/>
    </source>
</evidence>
<comment type="subcellular location">
    <subcellularLocation>
        <location evidence="1">Cell membrane</location>
        <topology evidence="1">Multi-pass membrane protein</topology>
    </subcellularLocation>
</comment>
<feature type="transmembrane region" description="Helical" evidence="6">
    <location>
        <begin position="206"/>
        <end position="222"/>
    </location>
</feature>
<evidence type="ECO:0000256" key="5">
    <source>
        <dbReference type="ARBA" id="ARBA00023136"/>
    </source>
</evidence>
<feature type="transmembrane region" description="Helical" evidence="6">
    <location>
        <begin position="29"/>
        <end position="52"/>
    </location>
</feature>
<keyword evidence="5 6" id="KW-0472">Membrane</keyword>
<dbReference type="GO" id="GO:0005886">
    <property type="term" value="C:plasma membrane"/>
    <property type="evidence" value="ECO:0007669"/>
    <property type="project" value="UniProtKB-SubCell"/>
</dbReference>
<evidence type="ECO:0000256" key="6">
    <source>
        <dbReference type="SAM" id="Phobius"/>
    </source>
</evidence>
<keyword evidence="3 6" id="KW-0812">Transmembrane</keyword>
<sequence length="435" mass="48516">MTPKKAQISLLLRFIYTHLFFSKTVRNTYFVFLGNSIAIIFAFVYSVTAWRLLSEADFGYLSALLAFLLLISDVVDIGIGSSLSHFLPPLEGKISKLFGFLKTAFLYQFIIGLLVVFIIFNFSFLLSDVIFHKNELEILLKINSIGVLGNIIFNFFIYALSARQKFVRVSILTALSGFMRLFSLALLMLISGVILINVVLIQTVSFILLAVIALCLADFKFLEASVRIVDLKKLFSFSKYIGIARGFTAIANRLDVLMLVALKSPEEAGIYAIASRVISVYPLFSGSVTTVIAPRITAIKNAMELKRYINKVILLTLGLISSIIVLIIIAFPFMTILFGQKSIPAVVVLQLLLVSMIFFVGSIPSVAVSIYYLKKPGILTLNSVIQLLIVIFCNLYFIPKYGRFGAAYSLIIAFGATFFLTSFLSLYYFRKTLSK</sequence>
<name>A0A1F6AQG1_9BACT</name>
<evidence type="ECO:0008006" key="9">
    <source>
        <dbReference type="Google" id="ProtNLM"/>
    </source>
</evidence>
<dbReference type="PANTHER" id="PTHR30250:SF11">
    <property type="entry name" value="O-ANTIGEN TRANSPORTER-RELATED"/>
    <property type="match status" value="1"/>
</dbReference>
<proteinExistence type="predicted"/>
<gene>
    <name evidence="7" type="ORF">A2960_00990</name>
</gene>
<dbReference type="Pfam" id="PF01943">
    <property type="entry name" value="Polysacc_synt"/>
    <property type="match status" value="1"/>
</dbReference>
<feature type="transmembrane region" description="Helical" evidence="6">
    <location>
        <begin position="268"/>
        <end position="292"/>
    </location>
</feature>
<feature type="transmembrane region" description="Helical" evidence="6">
    <location>
        <begin position="312"/>
        <end position="339"/>
    </location>
</feature>
<reference evidence="7 8" key="1">
    <citation type="journal article" date="2016" name="Nat. Commun.">
        <title>Thousands of microbial genomes shed light on interconnected biogeochemical processes in an aquifer system.</title>
        <authorList>
            <person name="Anantharaman K."/>
            <person name="Brown C.T."/>
            <person name="Hug L.A."/>
            <person name="Sharon I."/>
            <person name="Castelle C.J."/>
            <person name="Probst A.J."/>
            <person name="Thomas B.C."/>
            <person name="Singh A."/>
            <person name="Wilkins M.J."/>
            <person name="Karaoz U."/>
            <person name="Brodie E.L."/>
            <person name="Williams K.H."/>
            <person name="Hubbard S.S."/>
            <person name="Banfield J.F."/>
        </authorList>
    </citation>
    <scope>NUCLEOTIDE SEQUENCE [LARGE SCALE GENOMIC DNA]</scope>
</reference>
<dbReference type="AlphaFoldDB" id="A0A1F6AQG1"/>
<feature type="transmembrane region" description="Helical" evidence="6">
    <location>
        <begin position="104"/>
        <end position="126"/>
    </location>
</feature>
<organism evidence="7 8">
    <name type="scientific">Candidatus Gottesmanbacteria bacterium RIFCSPLOWO2_01_FULL_39_12b</name>
    <dbReference type="NCBI Taxonomy" id="1798388"/>
    <lineage>
        <taxon>Bacteria</taxon>
        <taxon>Candidatus Gottesmaniibacteriota</taxon>
    </lineage>
</organism>
<dbReference type="PANTHER" id="PTHR30250">
    <property type="entry name" value="PST FAMILY PREDICTED COLANIC ACID TRANSPORTER"/>
    <property type="match status" value="1"/>
</dbReference>
<dbReference type="EMBL" id="MFJR01000007">
    <property type="protein sequence ID" value="OGG26732.1"/>
    <property type="molecule type" value="Genomic_DNA"/>
</dbReference>
<keyword evidence="4 6" id="KW-1133">Transmembrane helix</keyword>
<feature type="transmembrane region" description="Helical" evidence="6">
    <location>
        <begin position="345"/>
        <end position="372"/>
    </location>
</feature>
<evidence type="ECO:0000313" key="7">
    <source>
        <dbReference type="EMBL" id="OGG26732.1"/>
    </source>
</evidence>
<comment type="caution">
    <text evidence="7">The sequence shown here is derived from an EMBL/GenBank/DDBJ whole genome shotgun (WGS) entry which is preliminary data.</text>
</comment>
<feature type="transmembrane region" description="Helical" evidence="6">
    <location>
        <begin position="58"/>
        <end position="83"/>
    </location>
</feature>
<keyword evidence="2" id="KW-1003">Cell membrane</keyword>